<feature type="compositionally biased region" description="Polar residues" evidence="1">
    <location>
        <begin position="17"/>
        <end position="34"/>
    </location>
</feature>
<dbReference type="PANTHER" id="PTHR38338">
    <property type="entry name" value="AGAP013079-PA"/>
    <property type="match status" value="1"/>
</dbReference>
<sequence>MAFMMPVVKQDYDIYSGPNSRKNSVCSTSPGTNKSRSSSRNNSVSSSPTQAAIITPEEARKILIRRRSRGMSECLPDLREIDDSEEPRHQRRRSSLGKLSWSSLHAALQKLKPAEPKSKSQSSVNEDQES</sequence>
<evidence type="ECO:0000313" key="3">
    <source>
        <dbReference type="Proteomes" id="UP000821866"/>
    </source>
</evidence>
<accession>A0A9J6DMA3</accession>
<feature type="region of interest" description="Disordered" evidence="1">
    <location>
        <begin position="13"/>
        <end position="130"/>
    </location>
</feature>
<dbReference type="Proteomes" id="UP000821866">
    <property type="component" value="Chromosome 6"/>
</dbReference>
<dbReference type="OrthoDB" id="6494678at2759"/>
<reference evidence="2" key="1">
    <citation type="journal article" date="2020" name="Cell">
        <title>Large-Scale Comparative Analyses of Tick Genomes Elucidate Their Genetic Diversity and Vector Capacities.</title>
        <authorList>
            <consortium name="Tick Genome and Microbiome Consortium (TIGMIC)"/>
            <person name="Jia N."/>
            <person name="Wang J."/>
            <person name="Shi W."/>
            <person name="Du L."/>
            <person name="Sun Y."/>
            <person name="Zhan W."/>
            <person name="Jiang J.F."/>
            <person name="Wang Q."/>
            <person name="Zhang B."/>
            <person name="Ji P."/>
            <person name="Bell-Sakyi L."/>
            <person name="Cui X.M."/>
            <person name="Yuan T.T."/>
            <person name="Jiang B.G."/>
            <person name="Yang W.F."/>
            <person name="Lam T.T."/>
            <person name="Chang Q.C."/>
            <person name="Ding S.J."/>
            <person name="Wang X.J."/>
            <person name="Zhu J.G."/>
            <person name="Ruan X.D."/>
            <person name="Zhao L."/>
            <person name="Wei J.T."/>
            <person name="Ye R.Z."/>
            <person name="Que T.C."/>
            <person name="Du C.H."/>
            <person name="Zhou Y.H."/>
            <person name="Cheng J.X."/>
            <person name="Dai P.F."/>
            <person name="Guo W.B."/>
            <person name="Han X.H."/>
            <person name="Huang E.J."/>
            <person name="Li L.F."/>
            <person name="Wei W."/>
            <person name="Gao Y.C."/>
            <person name="Liu J.Z."/>
            <person name="Shao H.Z."/>
            <person name="Wang X."/>
            <person name="Wang C.C."/>
            <person name="Yang T.C."/>
            <person name="Huo Q.B."/>
            <person name="Li W."/>
            <person name="Chen H.Y."/>
            <person name="Chen S.E."/>
            <person name="Zhou L.G."/>
            <person name="Ni X.B."/>
            <person name="Tian J.H."/>
            <person name="Sheng Y."/>
            <person name="Liu T."/>
            <person name="Pan Y.S."/>
            <person name="Xia L.Y."/>
            <person name="Li J."/>
            <person name="Zhao F."/>
            <person name="Cao W.C."/>
        </authorList>
    </citation>
    <scope>NUCLEOTIDE SEQUENCE</scope>
    <source>
        <strain evidence="2">Rmic-2018</strain>
    </source>
</reference>
<dbReference type="EMBL" id="JABSTU010000008">
    <property type="protein sequence ID" value="KAH8023247.1"/>
    <property type="molecule type" value="Genomic_DNA"/>
</dbReference>
<gene>
    <name evidence="2" type="ORF">HPB51_011690</name>
</gene>
<dbReference type="PANTHER" id="PTHR38338:SF1">
    <property type="entry name" value="AGAP013079-PA"/>
    <property type="match status" value="1"/>
</dbReference>
<dbReference type="AlphaFoldDB" id="A0A9J6DMA3"/>
<organism evidence="2 3">
    <name type="scientific">Rhipicephalus microplus</name>
    <name type="common">Cattle tick</name>
    <name type="synonym">Boophilus microplus</name>
    <dbReference type="NCBI Taxonomy" id="6941"/>
    <lineage>
        <taxon>Eukaryota</taxon>
        <taxon>Metazoa</taxon>
        <taxon>Ecdysozoa</taxon>
        <taxon>Arthropoda</taxon>
        <taxon>Chelicerata</taxon>
        <taxon>Arachnida</taxon>
        <taxon>Acari</taxon>
        <taxon>Parasitiformes</taxon>
        <taxon>Ixodida</taxon>
        <taxon>Ixodoidea</taxon>
        <taxon>Ixodidae</taxon>
        <taxon>Rhipicephalinae</taxon>
        <taxon>Rhipicephalus</taxon>
        <taxon>Boophilus</taxon>
    </lineage>
</organism>
<comment type="caution">
    <text evidence="2">The sequence shown here is derived from an EMBL/GenBank/DDBJ whole genome shotgun (WGS) entry which is preliminary data.</text>
</comment>
<evidence type="ECO:0000256" key="1">
    <source>
        <dbReference type="SAM" id="MobiDB-lite"/>
    </source>
</evidence>
<reference evidence="2" key="2">
    <citation type="submission" date="2021-09" db="EMBL/GenBank/DDBJ databases">
        <authorList>
            <person name="Jia N."/>
            <person name="Wang J."/>
            <person name="Shi W."/>
            <person name="Du L."/>
            <person name="Sun Y."/>
            <person name="Zhan W."/>
            <person name="Jiang J."/>
            <person name="Wang Q."/>
            <person name="Zhang B."/>
            <person name="Ji P."/>
            <person name="Sakyi L.B."/>
            <person name="Cui X."/>
            <person name="Yuan T."/>
            <person name="Jiang B."/>
            <person name="Yang W."/>
            <person name="Lam T.T.-Y."/>
            <person name="Chang Q."/>
            <person name="Ding S."/>
            <person name="Wang X."/>
            <person name="Zhu J."/>
            <person name="Ruan X."/>
            <person name="Zhao L."/>
            <person name="Wei J."/>
            <person name="Que T."/>
            <person name="Du C."/>
            <person name="Cheng J."/>
            <person name="Dai P."/>
            <person name="Han X."/>
            <person name="Huang E."/>
            <person name="Gao Y."/>
            <person name="Liu J."/>
            <person name="Shao H."/>
            <person name="Ye R."/>
            <person name="Li L."/>
            <person name="Wei W."/>
            <person name="Wang X."/>
            <person name="Wang C."/>
            <person name="Huo Q."/>
            <person name="Li W."/>
            <person name="Guo W."/>
            <person name="Chen H."/>
            <person name="Chen S."/>
            <person name="Zhou L."/>
            <person name="Zhou L."/>
            <person name="Ni X."/>
            <person name="Tian J."/>
            <person name="Zhou Y."/>
            <person name="Sheng Y."/>
            <person name="Liu T."/>
            <person name="Pan Y."/>
            <person name="Xia L."/>
            <person name="Li J."/>
            <person name="Zhao F."/>
            <person name="Cao W."/>
        </authorList>
    </citation>
    <scope>NUCLEOTIDE SEQUENCE</scope>
    <source>
        <strain evidence="2">Rmic-2018</strain>
        <tissue evidence="2">Larvae</tissue>
    </source>
</reference>
<dbReference type="OMA" id="DHEEPRQ"/>
<name>A0A9J6DMA3_RHIMP</name>
<proteinExistence type="predicted"/>
<protein>
    <submittedName>
        <fullName evidence="2">Uncharacterized protein</fullName>
    </submittedName>
</protein>
<feature type="compositionally biased region" description="Low complexity" evidence="1">
    <location>
        <begin position="35"/>
        <end position="47"/>
    </location>
</feature>
<dbReference type="VEuPathDB" id="VectorBase:LOC119171671"/>
<keyword evidence="3" id="KW-1185">Reference proteome</keyword>
<feature type="compositionally biased region" description="Polar residues" evidence="1">
    <location>
        <begin position="119"/>
        <end position="130"/>
    </location>
</feature>
<evidence type="ECO:0000313" key="2">
    <source>
        <dbReference type="EMBL" id="KAH8023247.1"/>
    </source>
</evidence>